<organism evidence="3">
    <name type="scientific">Marinobacter antarcticus</name>
    <dbReference type="NCBI Taxonomy" id="564117"/>
    <lineage>
        <taxon>Bacteria</taxon>
        <taxon>Pseudomonadati</taxon>
        <taxon>Pseudomonadota</taxon>
        <taxon>Gammaproteobacteria</taxon>
        <taxon>Pseudomonadales</taxon>
        <taxon>Marinobacteraceae</taxon>
        <taxon>Marinobacter</taxon>
    </lineage>
</organism>
<accession>A0A831VZE5</accession>
<dbReference type="Pfam" id="PF13432">
    <property type="entry name" value="TPR_16"/>
    <property type="match status" value="1"/>
</dbReference>
<dbReference type="Proteomes" id="UP000885748">
    <property type="component" value="Unassembled WGS sequence"/>
</dbReference>
<dbReference type="AlphaFoldDB" id="A0A831VZE5"/>
<evidence type="ECO:0000256" key="1">
    <source>
        <dbReference type="SAM" id="MobiDB-lite"/>
    </source>
</evidence>
<feature type="signal peptide" evidence="2">
    <location>
        <begin position="1"/>
        <end position="35"/>
    </location>
</feature>
<evidence type="ECO:0000256" key="2">
    <source>
        <dbReference type="SAM" id="SignalP"/>
    </source>
</evidence>
<dbReference type="Gene3D" id="1.25.40.10">
    <property type="entry name" value="Tetratricopeptide repeat domain"/>
    <property type="match status" value="1"/>
</dbReference>
<sequence length="179" mass="19812">MNTQSDTFRWNQISRRFMAMLAVLLLAGCATPASTGYTGSGPAATEVLGEWKRADRLYARGDLRRAKEGYEMVLEREPGNNEVLFRLANIAYYMQNPAEARELYARVLDSGSVDPQLFYNRAALNLTEAYDDLSRYAQEVGPGNLTPEIRAVMAAIERMSGQRPPINDKAGTAPSGRGE</sequence>
<feature type="region of interest" description="Disordered" evidence="1">
    <location>
        <begin position="160"/>
        <end position="179"/>
    </location>
</feature>
<feature type="chain" id="PRO_5032644114" evidence="2">
    <location>
        <begin position="36"/>
        <end position="179"/>
    </location>
</feature>
<comment type="caution">
    <text evidence="3">The sequence shown here is derived from an EMBL/GenBank/DDBJ whole genome shotgun (WGS) entry which is preliminary data.</text>
</comment>
<reference evidence="3" key="1">
    <citation type="journal article" date="2020" name="mSystems">
        <title>Genome- and Community-Level Interaction Insights into Carbon Utilization and Element Cycling Functions of Hydrothermarchaeota in Hydrothermal Sediment.</title>
        <authorList>
            <person name="Zhou Z."/>
            <person name="Liu Y."/>
            <person name="Xu W."/>
            <person name="Pan J."/>
            <person name="Luo Z.H."/>
            <person name="Li M."/>
        </authorList>
    </citation>
    <scope>NUCLEOTIDE SEQUENCE [LARGE SCALE GENOMIC DNA]</scope>
    <source>
        <strain evidence="3">HyVt-357</strain>
    </source>
</reference>
<dbReference type="RefSeq" id="WP_304104271.1">
    <property type="nucleotide sequence ID" value="NZ_DRGY01000125.1"/>
</dbReference>
<evidence type="ECO:0000313" key="3">
    <source>
        <dbReference type="EMBL" id="HEA53656.1"/>
    </source>
</evidence>
<dbReference type="EMBL" id="DRGY01000125">
    <property type="protein sequence ID" value="HEA53656.1"/>
    <property type="molecule type" value="Genomic_DNA"/>
</dbReference>
<dbReference type="SUPFAM" id="SSF48452">
    <property type="entry name" value="TPR-like"/>
    <property type="match status" value="1"/>
</dbReference>
<dbReference type="InterPro" id="IPR011990">
    <property type="entry name" value="TPR-like_helical_dom_sf"/>
</dbReference>
<proteinExistence type="predicted"/>
<gene>
    <name evidence="3" type="ORF">ENI00_15385</name>
</gene>
<keyword evidence="2" id="KW-0732">Signal</keyword>
<name>A0A831VZE5_9GAMM</name>
<protein>
    <submittedName>
        <fullName evidence="3">Tetratricopeptide repeat protein</fullName>
    </submittedName>
</protein>